<keyword evidence="3" id="KW-0812">Transmembrane</keyword>
<dbReference type="GO" id="GO:0007166">
    <property type="term" value="P:cell surface receptor signaling pathway"/>
    <property type="evidence" value="ECO:0007669"/>
    <property type="project" value="InterPro"/>
</dbReference>
<proteinExistence type="predicted"/>
<dbReference type="GO" id="GO:0005524">
    <property type="term" value="F:ATP binding"/>
    <property type="evidence" value="ECO:0007669"/>
    <property type="project" value="UniProtKB-KW"/>
</dbReference>
<keyword evidence="5" id="KW-1185">Reference proteome</keyword>
<dbReference type="AlphaFoldDB" id="A0A5N6RDN6"/>
<evidence type="ECO:0008006" key="6">
    <source>
        <dbReference type="Google" id="ProtNLM"/>
    </source>
</evidence>
<dbReference type="GO" id="GO:0005886">
    <property type="term" value="C:plasma membrane"/>
    <property type="evidence" value="ECO:0007669"/>
    <property type="project" value="TreeGrafter"/>
</dbReference>
<dbReference type="SUPFAM" id="SSF56112">
    <property type="entry name" value="Protein kinase-like (PK-like)"/>
    <property type="match status" value="1"/>
</dbReference>
<dbReference type="PANTHER" id="PTHR27005:SF280">
    <property type="entry name" value="WALL-ASSOCIATED RECEPTOR KINASE-LIKE 8"/>
    <property type="match status" value="1"/>
</dbReference>
<evidence type="ECO:0000313" key="5">
    <source>
        <dbReference type="Proteomes" id="UP000327013"/>
    </source>
</evidence>
<accession>A0A5N6RDN6</accession>
<evidence type="ECO:0000313" key="4">
    <source>
        <dbReference type="EMBL" id="KAE8076188.1"/>
    </source>
</evidence>
<dbReference type="OrthoDB" id="4062651at2759"/>
<keyword evidence="3" id="KW-0472">Membrane</keyword>
<dbReference type="Gene3D" id="3.30.200.20">
    <property type="entry name" value="Phosphorylase Kinase, domain 1"/>
    <property type="match status" value="1"/>
</dbReference>
<keyword evidence="3" id="KW-1133">Transmembrane helix</keyword>
<feature type="transmembrane region" description="Helical" evidence="3">
    <location>
        <begin position="20"/>
        <end position="36"/>
    </location>
</feature>
<dbReference type="GO" id="GO:0004674">
    <property type="term" value="F:protein serine/threonine kinase activity"/>
    <property type="evidence" value="ECO:0007669"/>
    <property type="project" value="TreeGrafter"/>
</dbReference>
<keyword evidence="2" id="KW-0067">ATP-binding</keyword>
<protein>
    <recommendedName>
        <fullName evidence="6">Protein kinase domain-containing protein</fullName>
    </recommendedName>
</protein>
<sequence length="129" mass="14485">MDSEVYTVKILMGLVSQSGVSNGLGVLILLVGKWWFDKVVRKKRKIKQKNKFFKRNGGLLLKQLSSHESNVEHTKLFNSKDLEKATDRFNVNRILGRGGQGTVYKGMLPDGRIVAVKSPRLLASTTGRR</sequence>
<dbReference type="Proteomes" id="UP000327013">
    <property type="component" value="Chromosome 6"/>
</dbReference>
<evidence type="ECO:0000256" key="1">
    <source>
        <dbReference type="ARBA" id="ARBA00022741"/>
    </source>
</evidence>
<dbReference type="EMBL" id="CM017326">
    <property type="protein sequence ID" value="KAE8076188.1"/>
    <property type="molecule type" value="Genomic_DNA"/>
</dbReference>
<dbReference type="PANTHER" id="PTHR27005">
    <property type="entry name" value="WALL-ASSOCIATED RECEPTOR KINASE-LIKE 21"/>
    <property type="match status" value="1"/>
</dbReference>
<gene>
    <name evidence="4" type="ORF">FH972_014852</name>
</gene>
<dbReference type="InterPro" id="IPR045274">
    <property type="entry name" value="WAK-like"/>
</dbReference>
<reference evidence="4 5" key="1">
    <citation type="submission" date="2019-06" db="EMBL/GenBank/DDBJ databases">
        <title>A chromosomal-level reference genome of Carpinus fangiana (Coryloideae, Betulaceae).</title>
        <authorList>
            <person name="Yang X."/>
            <person name="Wang Z."/>
            <person name="Zhang L."/>
            <person name="Hao G."/>
            <person name="Liu J."/>
            <person name="Yang Y."/>
        </authorList>
    </citation>
    <scope>NUCLEOTIDE SEQUENCE [LARGE SCALE GENOMIC DNA]</scope>
    <source>
        <strain evidence="4">Cfa_2016G</strain>
        <tissue evidence="4">Leaf</tissue>
    </source>
</reference>
<evidence type="ECO:0000256" key="2">
    <source>
        <dbReference type="ARBA" id="ARBA00022840"/>
    </source>
</evidence>
<evidence type="ECO:0000256" key="3">
    <source>
        <dbReference type="SAM" id="Phobius"/>
    </source>
</evidence>
<name>A0A5N6RDN6_9ROSI</name>
<keyword evidence="1" id="KW-0547">Nucleotide-binding</keyword>
<organism evidence="4 5">
    <name type="scientific">Carpinus fangiana</name>
    <dbReference type="NCBI Taxonomy" id="176857"/>
    <lineage>
        <taxon>Eukaryota</taxon>
        <taxon>Viridiplantae</taxon>
        <taxon>Streptophyta</taxon>
        <taxon>Embryophyta</taxon>
        <taxon>Tracheophyta</taxon>
        <taxon>Spermatophyta</taxon>
        <taxon>Magnoliopsida</taxon>
        <taxon>eudicotyledons</taxon>
        <taxon>Gunneridae</taxon>
        <taxon>Pentapetalae</taxon>
        <taxon>rosids</taxon>
        <taxon>fabids</taxon>
        <taxon>Fagales</taxon>
        <taxon>Betulaceae</taxon>
        <taxon>Carpinus</taxon>
    </lineage>
</organism>
<dbReference type="InterPro" id="IPR011009">
    <property type="entry name" value="Kinase-like_dom_sf"/>
</dbReference>